<dbReference type="PATRIC" id="fig|1156913.3.peg.7107"/>
<dbReference type="HOGENOM" id="CLU_2912261_0_0_11"/>
<organism evidence="1 2">
    <name type="scientific">Amycolatopsis keratiniphila</name>
    <dbReference type="NCBI Taxonomy" id="129921"/>
    <lineage>
        <taxon>Bacteria</taxon>
        <taxon>Bacillati</taxon>
        <taxon>Actinomycetota</taxon>
        <taxon>Actinomycetes</taxon>
        <taxon>Pseudonocardiales</taxon>
        <taxon>Pseudonocardiaceae</taxon>
        <taxon>Amycolatopsis</taxon>
        <taxon>Amycolatopsis japonica group</taxon>
    </lineage>
</organism>
<dbReference type="KEGG" id="aoi:AORI_6964"/>
<dbReference type="EMBL" id="CP003410">
    <property type="protein sequence ID" value="AGM09546.1"/>
    <property type="molecule type" value="Genomic_DNA"/>
</dbReference>
<name>R4TBB9_9PSEU</name>
<evidence type="ECO:0000313" key="1">
    <source>
        <dbReference type="EMBL" id="AGM09546.1"/>
    </source>
</evidence>
<accession>R4TBB9</accession>
<keyword evidence="2" id="KW-1185">Reference proteome</keyword>
<evidence type="ECO:0000313" key="2">
    <source>
        <dbReference type="Proteomes" id="UP000013968"/>
    </source>
</evidence>
<protein>
    <submittedName>
        <fullName evidence="1">Uncharacterized protein</fullName>
    </submittedName>
</protein>
<dbReference type="Proteomes" id="UP000013968">
    <property type="component" value="Chromosome"/>
</dbReference>
<gene>
    <name evidence="1" type="ORF">AORI_6964</name>
</gene>
<sequence length="61" mass="6950">MLDNDSDQARNQEALSAYTRALDDLREMQAKHHAETRRSFAEVHQGIAEINTLLRALIDKA</sequence>
<proteinExistence type="predicted"/>
<dbReference type="AlphaFoldDB" id="R4TBB9"/>
<reference evidence="1 2" key="1">
    <citation type="journal article" date="2013" name="BMC Genomics">
        <title>ContigScape: a Cytoscape plugin facilitating microbial genome gap closing.</title>
        <authorList>
            <person name="Tang B."/>
            <person name="Wang Q."/>
            <person name="Yang M."/>
            <person name="Xie F."/>
            <person name="Zhu Y."/>
            <person name="Zhuo Y."/>
            <person name="Wang S."/>
            <person name="Gao H."/>
            <person name="Ding X."/>
            <person name="Zhang L."/>
            <person name="Zhao G."/>
            <person name="Zheng H."/>
        </authorList>
    </citation>
    <scope>NUCLEOTIDE SEQUENCE [LARGE SCALE GENOMIC DNA]</scope>
    <source>
        <strain evidence="1 2">HCCB10007</strain>
    </source>
</reference>